<name>A0ABV1GA08_9FIRM</name>
<proteinExistence type="predicted"/>
<gene>
    <name evidence="2" type="ORF">WMO66_13585</name>
</gene>
<dbReference type="Proteomes" id="UP001491552">
    <property type="component" value="Unassembled WGS sequence"/>
</dbReference>
<keyword evidence="3" id="KW-1185">Reference proteome</keyword>
<dbReference type="RefSeq" id="WP_349136944.1">
    <property type="nucleotide sequence ID" value="NZ_JBBMFF010000270.1"/>
</dbReference>
<comment type="caution">
    <text evidence="2">The sequence shown here is derived from an EMBL/GenBank/DDBJ whole genome shotgun (WGS) entry which is preliminary data.</text>
</comment>
<organism evidence="2 3">
    <name type="scientific">Faecousia intestinalis</name>
    <dbReference type="NCBI Taxonomy" id="3133167"/>
    <lineage>
        <taxon>Bacteria</taxon>
        <taxon>Bacillati</taxon>
        <taxon>Bacillota</taxon>
        <taxon>Clostridia</taxon>
        <taxon>Eubacteriales</taxon>
        <taxon>Oscillospiraceae</taxon>
        <taxon>Faecousia</taxon>
    </lineage>
</organism>
<evidence type="ECO:0000259" key="1">
    <source>
        <dbReference type="Pfam" id="PF20369"/>
    </source>
</evidence>
<dbReference type="InterPro" id="IPR046605">
    <property type="entry name" value="DUF6664"/>
</dbReference>
<protein>
    <recommendedName>
        <fullName evidence="1">DUF6664 domain-containing protein</fullName>
    </recommendedName>
</protein>
<evidence type="ECO:0000313" key="3">
    <source>
        <dbReference type="Proteomes" id="UP001491552"/>
    </source>
</evidence>
<sequence>MSDSYFDLPSRIEDDFAEIDSDIVMDLQNTNEDYAELSDRMDQLRAQCPVIDRLGEDDGEIRMTAEEHRAYVDYLNLARQMEDMERQHIYFCGHTDAVAYLKKIKAL</sequence>
<accession>A0ABV1GA08</accession>
<dbReference type="EMBL" id="JBBMFF010000270">
    <property type="protein sequence ID" value="MEQ2512260.1"/>
    <property type="molecule type" value="Genomic_DNA"/>
</dbReference>
<reference evidence="2 3" key="1">
    <citation type="submission" date="2024-03" db="EMBL/GenBank/DDBJ databases">
        <title>Human intestinal bacterial collection.</title>
        <authorList>
            <person name="Pauvert C."/>
            <person name="Hitch T.C.A."/>
            <person name="Clavel T."/>
        </authorList>
    </citation>
    <scope>NUCLEOTIDE SEQUENCE [LARGE SCALE GENOMIC DNA]</scope>
    <source>
        <strain evidence="2 3">CLA-AA-H192</strain>
    </source>
</reference>
<feature type="domain" description="DUF6664" evidence="1">
    <location>
        <begin position="16"/>
        <end position="104"/>
    </location>
</feature>
<dbReference type="Pfam" id="PF20369">
    <property type="entry name" value="DUF6664"/>
    <property type="match status" value="1"/>
</dbReference>
<evidence type="ECO:0000313" key="2">
    <source>
        <dbReference type="EMBL" id="MEQ2512260.1"/>
    </source>
</evidence>